<dbReference type="AlphaFoldDB" id="A0A1Y2H915"/>
<keyword evidence="2" id="KW-1185">Reference proteome</keyword>
<comment type="caution">
    <text evidence="1">The sequence shown here is derived from an EMBL/GenBank/DDBJ whole genome shotgun (WGS) entry which is preliminary data.</text>
</comment>
<evidence type="ECO:0000313" key="2">
    <source>
        <dbReference type="Proteomes" id="UP000193411"/>
    </source>
</evidence>
<protein>
    <submittedName>
        <fullName evidence="1">Uncharacterized protein</fullName>
    </submittedName>
</protein>
<accession>A0A1Y2H915</accession>
<dbReference type="EMBL" id="MCFL01000083">
    <property type="protein sequence ID" value="ORZ30504.1"/>
    <property type="molecule type" value="Genomic_DNA"/>
</dbReference>
<gene>
    <name evidence="1" type="ORF">BCR44DRAFT_45423</name>
</gene>
<evidence type="ECO:0000313" key="1">
    <source>
        <dbReference type="EMBL" id="ORZ30504.1"/>
    </source>
</evidence>
<proteinExistence type="predicted"/>
<reference evidence="1 2" key="1">
    <citation type="submission" date="2016-07" db="EMBL/GenBank/DDBJ databases">
        <title>Pervasive Adenine N6-methylation of Active Genes in Fungi.</title>
        <authorList>
            <consortium name="DOE Joint Genome Institute"/>
            <person name="Mondo S.J."/>
            <person name="Dannebaum R.O."/>
            <person name="Kuo R.C."/>
            <person name="Labutti K."/>
            <person name="Haridas S."/>
            <person name="Kuo A."/>
            <person name="Salamov A."/>
            <person name="Ahrendt S.R."/>
            <person name="Lipzen A."/>
            <person name="Sullivan W."/>
            <person name="Andreopoulos W.B."/>
            <person name="Clum A."/>
            <person name="Lindquist E."/>
            <person name="Daum C."/>
            <person name="Ramamoorthy G.K."/>
            <person name="Gryganskyi A."/>
            <person name="Culley D."/>
            <person name="Magnuson J.K."/>
            <person name="James T.Y."/>
            <person name="O'Malley M.A."/>
            <person name="Stajich J.E."/>
            <person name="Spatafora J.W."/>
            <person name="Visel A."/>
            <person name="Grigoriev I.V."/>
        </authorList>
    </citation>
    <scope>NUCLEOTIDE SEQUENCE [LARGE SCALE GENOMIC DNA]</scope>
    <source>
        <strain evidence="1 2">PL171</strain>
    </source>
</reference>
<sequence length="151" mass="15236">MATAGPAAPVRNSTDKVFNTSALANDAAVLASALQRSSTALSSLAISVSDSLAEAANVSHTASTLVHLGSRSVASQVASPSGPVSQAADLVARADELAALLADKIISLHEDVRAIHLALDLLESRVSQLSLAVVPGQVQSQSPSPPTVIPK</sequence>
<dbReference type="Proteomes" id="UP000193411">
    <property type="component" value="Unassembled WGS sequence"/>
</dbReference>
<name>A0A1Y2H915_9FUNG</name>
<organism evidence="1 2">
    <name type="scientific">Catenaria anguillulae PL171</name>
    <dbReference type="NCBI Taxonomy" id="765915"/>
    <lineage>
        <taxon>Eukaryota</taxon>
        <taxon>Fungi</taxon>
        <taxon>Fungi incertae sedis</taxon>
        <taxon>Blastocladiomycota</taxon>
        <taxon>Blastocladiomycetes</taxon>
        <taxon>Blastocladiales</taxon>
        <taxon>Catenariaceae</taxon>
        <taxon>Catenaria</taxon>
    </lineage>
</organism>